<evidence type="ECO:0000313" key="5">
    <source>
        <dbReference type="EMBL" id="ATB33039.1"/>
    </source>
</evidence>
<evidence type="ECO:0000313" key="6">
    <source>
        <dbReference type="Proteomes" id="UP000217289"/>
    </source>
</evidence>
<organism evidence="3 6">
    <name type="scientific">Melittangium boletus DSM 14713</name>
    <dbReference type="NCBI Taxonomy" id="1294270"/>
    <lineage>
        <taxon>Bacteria</taxon>
        <taxon>Pseudomonadati</taxon>
        <taxon>Myxococcota</taxon>
        <taxon>Myxococcia</taxon>
        <taxon>Myxococcales</taxon>
        <taxon>Cystobacterineae</taxon>
        <taxon>Archangiaceae</taxon>
        <taxon>Melittangium</taxon>
    </lineage>
</organism>
<evidence type="ECO:0000256" key="1">
    <source>
        <dbReference type="SAM" id="MobiDB-lite"/>
    </source>
</evidence>
<dbReference type="KEGG" id="mbd:MEBOL_001132"/>
<dbReference type="AlphaFoldDB" id="A0A250I906"/>
<dbReference type="EMBL" id="CP022163">
    <property type="protein sequence ID" value="ATB27688.1"/>
    <property type="molecule type" value="Genomic_DNA"/>
</dbReference>
<dbReference type="KEGG" id="mbd:MEBOL_006224"/>
<keyword evidence="6" id="KW-1185">Reference proteome</keyword>
<evidence type="ECO:0000313" key="3">
    <source>
        <dbReference type="EMBL" id="ATB27688.1"/>
    </source>
</evidence>
<accession>A0A250I906</accession>
<proteinExistence type="predicted"/>
<evidence type="ECO:0000259" key="2">
    <source>
        <dbReference type="Pfam" id="PF03050"/>
    </source>
</evidence>
<evidence type="ECO:0000313" key="4">
    <source>
        <dbReference type="EMBL" id="ATB32735.1"/>
    </source>
</evidence>
<reference evidence="3 6" key="1">
    <citation type="submission" date="2017-06" db="EMBL/GenBank/DDBJ databases">
        <authorList>
            <person name="Kim H.J."/>
            <person name="Triplett B.A."/>
        </authorList>
    </citation>
    <scope>NUCLEOTIDE SEQUENCE [LARGE SCALE GENOMIC DNA]</scope>
    <source>
        <strain evidence="3 6">DSM 14713</strain>
    </source>
</reference>
<dbReference type="InterPro" id="IPR052344">
    <property type="entry name" value="Transposase-related"/>
</dbReference>
<dbReference type="PANTHER" id="PTHR33678">
    <property type="entry name" value="BLL1576 PROTEIN"/>
    <property type="match status" value="1"/>
</dbReference>
<dbReference type="EMBL" id="CP022163">
    <property type="protein sequence ID" value="ATB32735.1"/>
    <property type="molecule type" value="Genomic_DNA"/>
</dbReference>
<dbReference type="OrthoDB" id="9800877at2"/>
<dbReference type="PANTHER" id="PTHR33678:SF1">
    <property type="entry name" value="BLL1576 PROTEIN"/>
    <property type="match status" value="1"/>
</dbReference>
<gene>
    <name evidence="3" type="ORF">MEBOL_001132</name>
    <name evidence="4" type="ORF">MEBOL_006224</name>
    <name evidence="5" type="ORF">MEBOL_006528</name>
</gene>
<dbReference type="RefSeq" id="WP_095976451.1">
    <property type="nucleotide sequence ID" value="NZ_CP022163.1"/>
</dbReference>
<dbReference type="KEGG" id="mbd:MEBOL_006528"/>
<dbReference type="Proteomes" id="UP000217289">
    <property type="component" value="Chromosome"/>
</dbReference>
<dbReference type="InterPro" id="IPR004291">
    <property type="entry name" value="Transposase_IS66_central"/>
</dbReference>
<dbReference type="EMBL" id="CP022163">
    <property type="protein sequence ID" value="ATB33039.1"/>
    <property type="molecule type" value="Genomic_DNA"/>
</dbReference>
<dbReference type="NCBIfam" id="NF033517">
    <property type="entry name" value="transpos_IS66"/>
    <property type="match status" value="1"/>
</dbReference>
<name>A0A250I906_9BACT</name>
<feature type="region of interest" description="Disordered" evidence="1">
    <location>
        <begin position="70"/>
        <end position="101"/>
    </location>
</feature>
<feature type="domain" description="Transposase IS66 central" evidence="2">
    <location>
        <begin position="176"/>
        <end position="461"/>
    </location>
</feature>
<dbReference type="Pfam" id="PF03050">
    <property type="entry name" value="DDE_Tnp_IS66"/>
    <property type="match status" value="1"/>
</dbReference>
<sequence length="505" mass="55899">MVPLGQVKDLETAKQMAALLEAENARLHQRLEALVQENARLKGEDAQARLQLELTQLQEQLARMQQRLFGASSEKRPSAQQEEPAARECQQRGHGPRAQPELPVQEVLLPLDEADKVCGLCGGALAEWRGQTEDSEEVSVVERHFVLKRYRRQKYRCPEGCAPVTAPTAPRLIPGGRYAVDFAVHVALQKYAFHLPLARQERMYRREGLVVDTQTLWDQLSALARHLQPSYEALLAVVFASPLIHADETHWHLLDKGPGKKWYAWTVASPRAVHHRILPSRSGATARQVLGNYQGVAMVDGYAAYQTATKPGADGPASCSLVFCWAHVRRKFVEAEQVAPACAQVLSLIGQLYAIEAGLPDPHALEGAQQTAALAYRLLVRREQSVPLVAAIREWALAQRALPGSGLRKALEYMLALWSGLTVFLSNPWVPLDNNLVERQLRDLVLGRKNHYGSKSLRGTEVAALFYSLIETARLGGEDPGRYLLRAALAAIDNPGTFTLPSSLD</sequence>
<protein>
    <recommendedName>
        <fullName evidence="2">Transposase IS66 central domain-containing protein</fullName>
    </recommendedName>
</protein>